<comment type="caution">
    <text evidence="2">The sequence shown here is derived from an EMBL/GenBank/DDBJ whole genome shotgun (WGS) entry which is preliminary data.</text>
</comment>
<accession>A0ABV8J919</accession>
<dbReference type="SMART" id="SM01251">
    <property type="entry name" value="KbaA"/>
    <property type="match status" value="1"/>
</dbReference>
<gene>
    <name evidence="2" type="ORF">ACFOUO_00955</name>
</gene>
<dbReference type="RefSeq" id="WP_380701233.1">
    <property type="nucleotide sequence ID" value="NZ_JBHSAP010000004.1"/>
</dbReference>
<name>A0ABV8J919_9BACL</name>
<evidence type="ECO:0000313" key="3">
    <source>
        <dbReference type="Proteomes" id="UP001595843"/>
    </source>
</evidence>
<evidence type="ECO:0000313" key="2">
    <source>
        <dbReference type="EMBL" id="MFC4075373.1"/>
    </source>
</evidence>
<reference evidence="3" key="1">
    <citation type="journal article" date="2019" name="Int. J. Syst. Evol. Microbiol.">
        <title>The Global Catalogue of Microorganisms (GCM) 10K type strain sequencing project: providing services to taxonomists for standard genome sequencing and annotation.</title>
        <authorList>
            <consortium name="The Broad Institute Genomics Platform"/>
            <consortium name="The Broad Institute Genome Sequencing Center for Infectious Disease"/>
            <person name="Wu L."/>
            <person name="Ma J."/>
        </authorList>
    </citation>
    <scope>NUCLEOTIDE SEQUENCE [LARGE SCALE GENOMIC DNA]</scope>
    <source>
        <strain evidence="3">IBRC-M 10813</strain>
    </source>
</reference>
<keyword evidence="3" id="KW-1185">Reference proteome</keyword>
<dbReference type="Pfam" id="PF14089">
    <property type="entry name" value="KbaA"/>
    <property type="match status" value="1"/>
</dbReference>
<feature type="transmembrane region" description="Helical" evidence="1">
    <location>
        <begin position="49"/>
        <end position="70"/>
    </location>
</feature>
<protein>
    <submittedName>
        <fullName evidence="2">KinB-signaling pathway activation protein</fullName>
    </submittedName>
</protein>
<evidence type="ECO:0000256" key="1">
    <source>
        <dbReference type="SAM" id="Phobius"/>
    </source>
</evidence>
<dbReference type="Proteomes" id="UP001595843">
    <property type="component" value="Unassembled WGS sequence"/>
</dbReference>
<feature type="transmembrane region" description="Helical" evidence="1">
    <location>
        <begin position="82"/>
        <end position="110"/>
    </location>
</feature>
<organism evidence="2 3">
    <name type="scientific">Salinithrix halophila</name>
    <dbReference type="NCBI Taxonomy" id="1485204"/>
    <lineage>
        <taxon>Bacteria</taxon>
        <taxon>Bacillati</taxon>
        <taxon>Bacillota</taxon>
        <taxon>Bacilli</taxon>
        <taxon>Bacillales</taxon>
        <taxon>Thermoactinomycetaceae</taxon>
        <taxon>Salinithrix</taxon>
    </lineage>
</organism>
<proteinExistence type="predicted"/>
<keyword evidence="1" id="KW-0812">Transmembrane</keyword>
<sequence>MTIRKLFFLFWTTCAIGTVTAPVAGFILQEVFGDIGLNLVRQLWAGVMFGAVAQMGFFAYMVFNMVFTGFIRSRNLYQGLQLLVTGIILANLFTLQPILALTVLLFSLAVAWFKMKATNPHGFIPALFFMTAATTLEAIPSLSQPLVLILLMVITLLVCNTWQIMQLHRLVDTAPMKHKETSR</sequence>
<keyword evidence="1" id="KW-0472">Membrane</keyword>
<feature type="transmembrane region" description="Helical" evidence="1">
    <location>
        <begin position="146"/>
        <end position="165"/>
    </location>
</feature>
<dbReference type="InterPro" id="IPR024164">
    <property type="entry name" value="KinB-signalling_activ"/>
</dbReference>
<keyword evidence="1" id="KW-1133">Transmembrane helix</keyword>
<dbReference type="EMBL" id="JBHSAP010000004">
    <property type="protein sequence ID" value="MFC4075373.1"/>
    <property type="molecule type" value="Genomic_DNA"/>
</dbReference>